<comment type="caution">
    <text evidence="2">The sequence shown here is derived from an EMBL/GenBank/DDBJ whole genome shotgun (WGS) entry which is preliminary data.</text>
</comment>
<feature type="compositionally biased region" description="Basic and acidic residues" evidence="1">
    <location>
        <begin position="1"/>
        <end position="16"/>
    </location>
</feature>
<evidence type="ECO:0000256" key="1">
    <source>
        <dbReference type="SAM" id="MobiDB-lite"/>
    </source>
</evidence>
<sequence>MAEPIELRTDNHHEVGPRGAKISGGHHVTISIDDRLPPTSKSIMVEKR</sequence>
<dbReference type="AlphaFoldDB" id="A0AAW6A811"/>
<organism evidence="2 3">
    <name type="scientific">Lacticaseibacillus paracasei</name>
    <name type="common">Lactobacillus paracasei</name>
    <dbReference type="NCBI Taxonomy" id="1597"/>
    <lineage>
        <taxon>Bacteria</taxon>
        <taxon>Bacillati</taxon>
        <taxon>Bacillota</taxon>
        <taxon>Bacilli</taxon>
        <taxon>Lactobacillales</taxon>
        <taxon>Lactobacillaceae</taxon>
        <taxon>Lacticaseibacillus</taxon>
    </lineage>
</organism>
<protein>
    <submittedName>
        <fullName evidence="2">YjzC family protein</fullName>
    </submittedName>
</protein>
<gene>
    <name evidence="2" type="ORF">PGA78_08555</name>
</gene>
<reference evidence="2 3" key="1">
    <citation type="submission" date="2023-01" db="EMBL/GenBank/DDBJ databases">
        <title>Complete genome sequence of Lacticaseibacillus paracasei SRCM217440 isolated from Makgeolli.</title>
        <authorList>
            <person name="Yang H.-G."/>
            <person name="Jeong S.-J."/>
            <person name="Ha G.-S."/>
            <person name="Yang H.-J."/>
            <person name="Jeong D.-Y."/>
        </authorList>
    </citation>
    <scope>NUCLEOTIDE SEQUENCE [LARGE SCALE GENOMIC DNA]</scope>
    <source>
        <strain evidence="2 3">SRCM217440</strain>
    </source>
</reference>
<feature type="region of interest" description="Disordered" evidence="1">
    <location>
        <begin position="1"/>
        <end position="48"/>
    </location>
</feature>
<evidence type="ECO:0000313" key="3">
    <source>
        <dbReference type="Proteomes" id="UP001212327"/>
    </source>
</evidence>
<proteinExistence type="predicted"/>
<name>A0AAW6A811_LACPA</name>
<accession>A0AAW6A811</accession>
<evidence type="ECO:0000313" key="2">
    <source>
        <dbReference type="EMBL" id="MDB1564790.1"/>
    </source>
</evidence>
<dbReference type="Proteomes" id="UP001212327">
    <property type="component" value="Unassembled WGS sequence"/>
</dbReference>
<dbReference type="EMBL" id="JAQLSF010000001">
    <property type="protein sequence ID" value="MDB1564790.1"/>
    <property type="molecule type" value="Genomic_DNA"/>
</dbReference>